<dbReference type="PANTHER" id="PTHR37461:SF1">
    <property type="entry name" value="ANTI-SIGMA-K FACTOR RSKA"/>
    <property type="match status" value="1"/>
</dbReference>
<comment type="subcellular location">
    <subcellularLocation>
        <location evidence="2">Cell membrane</location>
    </subcellularLocation>
    <subcellularLocation>
        <location evidence="1">Membrane</location>
        <topology evidence="1">Single-pass membrane protein</topology>
    </subcellularLocation>
</comment>
<evidence type="ECO:0000256" key="7">
    <source>
        <dbReference type="ARBA" id="ARBA00023136"/>
    </source>
</evidence>
<evidence type="ECO:0000256" key="12">
    <source>
        <dbReference type="SAM" id="Phobius"/>
    </source>
</evidence>
<evidence type="ECO:0000256" key="8">
    <source>
        <dbReference type="ARBA" id="ARBA00023163"/>
    </source>
</evidence>
<dbReference type="Pfam" id="PF10099">
    <property type="entry name" value="RskA_C"/>
    <property type="match status" value="1"/>
</dbReference>
<evidence type="ECO:0000256" key="5">
    <source>
        <dbReference type="ARBA" id="ARBA00022989"/>
    </source>
</evidence>
<dbReference type="InterPro" id="IPR018764">
    <property type="entry name" value="RskA_C"/>
</dbReference>
<evidence type="ECO:0000256" key="3">
    <source>
        <dbReference type="ARBA" id="ARBA00022475"/>
    </source>
</evidence>
<dbReference type="InterPro" id="IPR053877">
    <property type="entry name" value="RskA_N"/>
</dbReference>
<dbReference type="Pfam" id="PF22618">
    <property type="entry name" value="RskA_N"/>
    <property type="match status" value="1"/>
</dbReference>
<keyword evidence="7 12" id="KW-0472">Membrane</keyword>
<keyword evidence="5 12" id="KW-1133">Transmembrane helix</keyword>
<feature type="region of interest" description="Disordered" evidence="11">
    <location>
        <begin position="243"/>
        <end position="263"/>
    </location>
</feature>
<comment type="caution">
    <text evidence="15">The sequence shown here is derived from an EMBL/GenBank/DDBJ whole genome shotgun (WGS) entry which is preliminary data.</text>
</comment>
<keyword evidence="8" id="KW-0804">Transcription</keyword>
<keyword evidence="3" id="KW-1003">Cell membrane</keyword>
<evidence type="ECO:0000313" key="15">
    <source>
        <dbReference type="EMBL" id="NYI66485.1"/>
    </source>
</evidence>
<evidence type="ECO:0000256" key="1">
    <source>
        <dbReference type="ARBA" id="ARBA00004167"/>
    </source>
</evidence>
<dbReference type="AlphaFoldDB" id="A0A7Z0AAT6"/>
<keyword evidence="6" id="KW-0805">Transcription regulation</keyword>
<evidence type="ECO:0000256" key="11">
    <source>
        <dbReference type="SAM" id="MobiDB-lite"/>
    </source>
</evidence>
<name>A0A7Z0AAT6_9MICO</name>
<dbReference type="Proteomes" id="UP000539111">
    <property type="component" value="Unassembled WGS sequence"/>
</dbReference>
<keyword evidence="16" id="KW-1185">Reference proteome</keyword>
<evidence type="ECO:0000256" key="9">
    <source>
        <dbReference type="ARBA" id="ARBA00029829"/>
    </source>
</evidence>
<evidence type="ECO:0000259" key="14">
    <source>
        <dbReference type="Pfam" id="PF22618"/>
    </source>
</evidence>
<evidence type="ECO:0000313" key="16">
    <source>
        <dbReference type="Proteomes" id="UP000539111"/>
    </source>
</evidence>
<dbReference type="RefSeq" id="WP_179425879.1">
    <property type="nucleotide sequence ID" value="NZ_JACBZP010000001.1"/>
</dbReference>
<sequence>MDDEFLSFADVYALDAVDPEERAHIERRLEAADEATRAEFRARVAEVRQSLAELSVADAVDPPESLRSRVLAVPGEMSAPHRDSRAPDDDGPTTARRRHAGTVTPLRPRRRALTVIAGVAAAVLIAAGGIGIGYGIARSNQPQPSDLQAEVLDAPDATLNTAELPGGGTTTMVTSEDENAAVVLLHKVGAPPKGKVYQMWLMDAQGKNPRSVAIMNRGDVKPTTTALIKGVKDAGAFAITVEPDGGSKQPTTKPFSLISLGSS</sequence>
<feature type="compositionally biased region" description="Polar residues" evidence="11">
    <location>
        <begin position="248"/>
        <end position="263"/>
    </location>
</feature>
<protein>
    <recommendedName>
        <fullName evidence="10">Regulator of SigK</fullName>
    </recommendedName>
    <alternativeName>
        <fullName evidence="9">Sigma-K anti-sigma factor RskA</fullName>
    </alternativeName>
</protein>
<evidence type="ECO:0000259" key="13">
    <source>
        <dbReference type="Pfam" id="PF10099"/>
    </source>
</evidence>
<reference evidence="15 16" key="1">
    <citation type="submission" date="2020-07" db="EMBL/GenBank/DDBJ databases">
        <title>Sequencing the genomes of 1000 actinobacteria strains.</title>
        <authorList>
            <person name="Klenk H.-P."/>
        </authorList>
    </citation>
    <scope>NUCLEOTIDE SEQUENCE [LARGE SCALE GENOMIC DNA]</scope>
    <source>
        <strain evidence="15 16">DSM 26341</strain>
    </source>
</reference>
<feature type="compositionally biased region" description="Basic and acidic residues" evidence="11">
    <location>
        <begin position="79"/>
        <end position="88"/>
    </location>
</feature>
<feature type="domain" description="Anti-sigma K factor RskA C-terminal" evidence="13">
    <location>
        <begin position="117"/>
        <end position="254"/>
    </location>
</feature>
<keyword evidence="4 12" id="KW-0812">Transmembrane</keyword>
<evidence type="ECO:0000256" key="10">
    <source>
        <dbReference type="ARBA" id="ARBA00030803"/>
    </source>
</evidence>
<dbReference type="GO" id="GO:0005886">
    <property type="term" value="C:plasma membrane"/>
    <property type="evidence" value="ECO:0007669"/>
    <property type="project" value="UniProtKB-SubCell"/>
</dbReference>
<dbReference type="PANTHER" id="PTHR37461">
    <property type="entry name" value="ANTI-SIGMA-K FACTOR RSKA"/>
    <property type="match status" value="1"/>
</dbReference>
<accession>A0A7Z0AAT6</accession>
<feature type="transmembrane region" description="Helical" evidence="12">
    <location>
        <begin position="112"/>
        <end position="137"/>
    </location>
</feature>
<proteinExistence type="predicted"/>
<organism evidence="15 16">
    <name type="scientific">Spelaeicoccus albus</name>
    <dbReference type="NCBI Taxonomy" id="1280376"/>
    <lineage>
        <taxon>Bacteria</taxon>
        <taxon>Bacillati</taxon>
        <taxon>Actinomycetota</taxon>
        <taxon>Actinomycetes</taxon>
        <taxon>Micrococcales</taxon>
        <taxon>Brevibacteriaceae</taxon>
        <taxon>Spelaeicoccus</taxon>
    </lineage>
</organism>
<dbReference type="InterPro" id="IPR051474">
    <property type="entry name" value="Anti-sigma-K/W_factor"/>
</dbReference>
<feature type="domain" description="Anti-sigma-K factor RskA N-terminal" evidence="14">
    <location>
        <begin position="6"/>
        <end position="52"/>
    </location>
</feature>
<dbReference type="EMBL" id="JACBZP010000001">
    <property type="protein sequence ID" value="NYI66485.1"/>
    <property type="molecule type" value="Genomic_DNA"/>
</dbReference>
<evidence type="ECO:0000256" key="4">
    <source>
        <dbReference type="ARBA" id="ARBA00022692"/>
    </source>
</evidence>
<dbReference type="InterPro" id="IPR041916">
    <property type="entry name" value="Anti_sigma_zinc_sf"/>
</dbReference>
<feature type="region of interest" description="Disordered" evidence="11">
    <location>
        <begin position="73"/>
        <end position="101"/>
    </location>
</feature>
<dbReference type="GO" id="GO:0006417">
    <property type="term" value="P:regulation of translation"/>
    <property type="evidence" value="ECO:0007669"/>
    <property type="project" value="TreeGrafter"/>
</dbReference>
<dbReference type="GO" id="GO:0016989">
    <property type="term" value="F:sigma factor antagonist activity"/>
    <property type="evidence" value="ECO:0007669"/>
    <property type="project" value="TreeGrafter"/>
</dbReference>
<evidence type="ECO:0000256" key="2">
    <source>
        <dbReference type="ARBA" id="ARBA00004236"/>
    </source>
</evidence>
<gene>
    <name evidence="15" type="ORF">BJY26_000791</name>
</gene>
<dbReference type="Gene3D" id="1.10.10.1320">
    <property type="entry name" value="Anti-sigma factor, zinc-finger domain"/>
    <property type="match status" value="1"/>
</dbReference>
<evidence type="ECO:0000256" key="6">
    <source>
        <dbReference type="ARBA" id="ARBA00023015"/>
    </source>
</evidence>